<name>A0A5J4SH90_9EUKA</name>
<organism evidence="1 2">
    <name type="scientific">Streblomastix strix</name>
    <dbReference type="NCBI Taxonomy" id="222440"/>
    <lineage>
        <taxon>Eukaryota</taxon>
        <taxon>Metamonada</taxon>
        <taxon>Preaxostyla</taxon>
        <taxon>Oxymonadida</taxon>
        <taxon>Streblomastigidae</taxon>
        <taxon>Streblomastix</taxon>
    </lineage>
</organism>
<protein>
    <submittedName>
        <fullName evidence="1">Uncharacterized protein</fullName>
    </submittedName>
</protein>
<evidence type="ECO:0000313" key="1">
    <source>
        <dbReference type="EMBL" id="KAA6345122.1"/>
    </source>
</evidence>
<dbReference type="Proteomes" id="UP000324800">
    <property type="component" value="Unassembled WGS sequence"/>
</dbReference>
<comment type="caution">
    <text evidence="1">The sequence shown here is derived from an EMBL/GenBank/DDBJ whole genome shotgun (WGS) entry which is preliminary data.</text>
</comment>
<accession>A0A5J4SH90</accession>
<feature type="non-terminal residue" evidence="1">
    <location>
        <position position="1"/>
    </location>
</feature>
<reference evidence="1 2" key="1">
    <citation type="submission" date="2019-03" db="EMBL/GenBank/DDBJ databases">
        <title>Single cell metagenomics reveals metabolic interactions within the superorganism composed of flagellate Streblomastix strix and complex community of Bacteroidetes bacteria on its surface.</title>
        <authorList>
            <person name="Treitli S.C."/>
            <person name="Kolisko M."/>
            <person name="Husnik F."/>
            <person name="Keeling P."/>
            <person name="Hampl V."/>
        </authorList>
    </citation>
    <scope>NUCLEOTIDE SEQUENCE [LARGE SCALE GENOMIC DNA]</scope>
    <source>
        <strain evidence="1">ST1C</strain>
    </source>
</reference>
<sequence length="54" mass="6518">RKRFHFVPADIDSIYIAKAGDPNKDYIYDYKRYLDLEMKMNDMNLHHQDLSAIQ</sequence>
<dbReference type="AlphaFoldDB" id="A0A5J4SH90"/>
<evidence type="ECO:0000313" key="2">
    <source>
        <dbReference type="Proteomes" id="UP000324800"/>
    </source>
</evidence>
<proteinExistence type="predicted"/>
<dbReference type="EMBL" id="SNRW01040287">
    <property type="protein sequence ID" value="KAA6345122.1"/>
    <property type="molecule type" value="Genomic_DNA"/>
</dbReference>
<gene>
    <name evidence="1" type="ORF">EZS28_052188</name>
</gene>